<reference evidence="2" key="1">
    <citation type="submission" date="2016-01" db="EMBL/GenBank/DDBJ databases">
        <authorList>
            <person name="Mitreva M."/>
            <person name="Pepin K.H."/>
            <person name="Mihindukulasuriya K.A."/>
            <person name="Fulton R."/>
            <person name="Fronick C."/>
            <person name="O'Laughlin M."/>
            <person name="Miner T."/>
            <person name="Herter B."/>
            <person name="Rosa B.A."/>
            <person name="Cordes M."/>
            <person name="Tomlinson C."/>
            <person name="Wollam A."/>
            <person name="Palsikar V.B."/>
            <person name="Mardis E.R."/>
            <person name="Wilson R.K."/>
        </authorList>
    </citation>
    <scope>NUCLEOTIDE SEQUENCE [LARGE SCALE GENOMIC DNA]</scope>
    <source>
        <strain evidence="2">MJR8151</strain>
    </source>
</reference>
<comment type="caution">
    <text evidence="1">The sequence shown here is derived from an EMBL/GenBank/DDBJ whole genome shotgun (WGS) entry which is preliminary data.</text>
</comment>
<protein>
    <submittedName>
        <fullName evidence="1">Uncharacterized protein</fullName>
    </submittedName>
</protein>
<dbReference type="EMBL" id="LRPM01000049">
    <property type="protein sequence ID" value="KWZ77436.1"/>
    <property type="molecule type" value="Genomic_DNA"/>
</dbReference>
<gene>
    <name evidence="1" type="ORF">HMPREF3200_01429</name>
</gene>
<dbReference type="PATRIC" id="fig|33036.3.peg.1417"/>
<dbReference type="Proteomes" id="UP000070383">
    <property type="component" value="Unassembled WGS sequence"/>
</dbReference>
<organism evidence="1 2">
    <name type="scientific">Anaerococcus tetradius</name>
    <dbReference type="NCBI Taxonomy" id="33036"/>
    <lineage>
        <taxon>Bacteria</taxon>
        <taxon>Bacillati</taxon>
        <taxon>Bacillota</taxon>
        <taxon>Tissierellia</taxon>
        <taxon>Tissierellales</taxon>
        <taxon>Peptoniphilaceae</taxon>
        <taxon>Anaerococcus</taxon>
    </lineage>
</organism>
<name>A0A133KD00_9FIRM</name>
<accession>A0A133KD00</accession>
<keyword evidence="2" id="KW-1185">Reference proteome</keyword>
<dbReference type="RefSeq" id="WP_060929649.1">
    <property type="nucleotide sequence ID" value="NZ_KQ955281.1"/>
</dbReference>
<sequence length="64" mass="7412">MGFEDFEDMVKELDDELYVVEESNLFLVYRKHAYGPEFVGSVSVYDVDGYERRDIALALGLEDI</sequence>
<proteinExistence type="predicted"/>
<evidence type="ECO:0000313" key="2">
    <source>
        <dbReference type="Proteomes" id="UP000070383"/>
    </source>
</evidence>
<dbReference type="AlphaFoldDB" id="A0A133KD00"/>
<evidence type="ECO:0000313" key="1">
    <source>
        <dbReference type="EMBL" id="KWZ77436.1"/>
    </source>
</evidence>
<dbReference type="STRING" id="33036.HMPREF3200_01429"/>